<dbReference type="PANTHER" id="PTHR38439:SF2">
    <property type="entry name" value="OUTER MEMBRANE PROTEIN H.8"/>
    <property type="match status" value="1"/>
</dbReference>
<name>A0A2T0U532_9SPHI</name>
<feature type="signal peptide" evidence="6">
    <location>
        <begin position="1"/>
        <end position="18"/>
    </location>
</feature>
<evidence type="ECO:0000256" key="2">
    <source>
        <dbReference type="ARBA" id="ARBA00022723"/>
    </source>
</evidence>
<comment type="caution">
    <text evidence="8">The sequence shown here is derived from an EMBL/GenBank/DDBJ whole genome shotgun (WGS) entry which is preliminary data.</text>
</comment>
<feature type="chain" id="PRO_5015741589" evidence="6">
    <location>
        <begin position="19"/>
        <end position="171"/>
    </location>
</feature>
<keyword evidence="2" id="KW-0479">Metal-binding</keyword>
<feature type="compositionally biased region" description="Polar residues" evidence="5">
    <location>
        <begin position="41"/>
        <end position="52"/>
    </location>
</feature>
<proteinExistence type="predicted"/>
<feature type="region of interest" description="Disordered" evidence="5">
    <location>
        <begin position="27"/>
        <end position="52"/>
    </location>
</feature>
<protein>
    <submittedName>
        <fullName evidence="8">Azurin</fullName>
    </submittedName>
</protein>
<dbReference type="GO" id="GO:0005507">
    <property type="term" value="F:copper ion binding"/>
    <property type="evidence" value="ECO:0007669"/>
    <property type="project" value="InterPro"/>
</dbReference>
<evidence type="ECO:0000256" key="6">
    <source>
        <dbReference type="SAM" id="SignalP"/>
    </source>
</evidence>
<dbReference type="Proteomes" id="UP000238034">
    <property type="component" value="Unassembled WGS sequence"/>
</dbReference>
<dbReference type="Pfam" id="PF00127">
    <property type="entry name" value="Copper-bind"/>
    <property type="match status" value="1"/>
</dbReference>
<evidence type="ECO:0000313" key="9">
    <source>
        <dbReference type="Proteomes" id="UP000238034"/>
    </source>
</evidence>
<dbReference type="CDD" id="cd13922">
    <property type="entry name" value="Azurin"/>
    <property type="match status" value="1"/>
</dbReference>
<evidence type="ECO:0000313" key="8">
    <source>
        <dbReference type="EMBL" id="PRY53002.1"/>
    </source>
</evidence>
<dbReference type="InterPro" id="IPR014068">
    <property type="entry name" value="Azurin"/>
</dbReference>
<dbReference type="GO" id="GO:0009055">
    <property type="term" value="F:electron transfer activity"/>
    <property type="evidence" value="ECO:0007669"/>
    <property type="project" value="InterPro"/>
</dbReference>
<dbReference type="EMBL" id="PVTH01000004">
    <property type="protein sequence ID" value="PRY53002.1"/>
    <property type="molecule type" value="Genomic_DNA"/>
</dbReference>
<dbReference type="InterPro" id="IPR028871">
    <property type="entry name" value="BlueCu_1_BS"/>
</dbReference>
<keyword evidence="9" id="KW-1185">Reference proteome</keyword>
<keyword evidence="4" id="KW-0186">Copper</keyword>
<dbReference type="PROSITE" id="PS00196">
    <property type="entry name" value="COPPER_BLUE"/>
    <property type="match status" value="1"/>
</dbReference>
<accession>A0A2T0U532</accession>
<dbReference type="PANTHER" id="PTHR38439">
    <property type="entry name" value="AURACYANIN-B"/>
    <property type="match status" value="1"/>
</dbReference>
<keyword evidence="1" id="KW-0813">Transport</keyword>
<evidence type="ECO:0000259" key="7">
    <source>
        <dbReference type="Pfam" id="PF00127"/>
    </source>
</evidence>
<feature type="domain" description="Blue (type 1) copper" evidence="7">
    <location>
        <begin position="54"/>
        <end position="169"/>
    </location>
</feature>
<evidence type="ECO:0000256" key="5">
    <source>
        <dbReference type="SAM" id="MobiDB-lite"/>
    </source>
</evidence>
<keyword evidence="3" id="KW-0249">Electron transport</keyword>
<dbReference type="OrthoDB" id="9808161at2"/>
<sequence>MRKLFALTACALPLFLWSCGGNQEKSQQTETTASTESVSSDNGSSATENSNTVVITSNDQMRFDLDQIKVKAGQQVTLTLKNVGVLSKEAMGHNWVLLKPGTDVAAFAMEAMSNKKNEFIPASSGAIVAHTKLLGPDESDTITFTVEKGEYEFICSFPGHYGIMRGTLIAE</sequence>
<organism evidence="8 9">
    <name type="scientific">Arcticibacter pallidicorallinus</name>
    <dbReference type="NCBI Taxonomy" id="1259464"/>
    <lineage>
        <taxon>Bacteria</taxon>
        <taxon>Pseudomonadati</taxon>
        <taxon>Bacteroidota</taxon>
        <taxon>Sphingobacteriia</taxon>
        <taxon>Sphingobacteriales</taxon>
        <taxon>Sphingobacteriaceae</taxon>
        <taxon>Arcticibacter</taxon>
    </lineage>
</organism>
<dbReference type="InterPro" id="IPR000923">
    <property type="entry name" value="BlueCu_1"/>
</dbReference>
<dbReference type="AlphaFoldDB" id="A0A2T0U532"/>
<dbReference type="InterPro" id="IPR050845">
    <property type="entry name" value="Cu-binding_ET"/>
</dbReference>
<dbReference type="InterPro" id="IPR008972">
    <property type="entry name" value="Cupredoxin"/>
</dbReference>
<dbReference type="RefSeq" id="WP_106292597.1">
    <property type="nucleotide sequence ID" value="NZ_PVTH01000004.1"/>
</dbReference>
<evidence type="ECO:0000256" key="4">
    <source>
        <dbReference type="ARBA" id="ARBA00023008"/>
    </source>
</evidence>
<dbReference type="SUPFAM" id="SSF49503">
    <property type="entry name" value="Cupredoxins"/>
    <property type="match status" value="1"/>
</dbReference>
<gene>
    <name evidence="8" type="ORF">B0I27_1049</name>
</gene>
<evidence type="ECO:0000256" key="3">
    <source>
        <dbReference type="ARBA" id="ARBA00022982"/>
    </source>
</evidence>
<feature type="compositionally biased region" description="Low complexity" evidence="5">
    <location>
        <begin position="27"/>
        <end position="40"/>
    </location>
</feature>
<keyword evidence="6" id="KW-0732">Signal</keyword>
<dbReference type="Gene3D" id="2.60.40.420">
    <property type="entry name" value="Cupredoxins - blue copper proteins"/>
    <property type="match status" value="1"/>
</dbReference>
<evidence type="ECO:0000256" key="1">
    <source>
        <dbReference type="ARBA" id="ARBA00022448"/>
    </source>
</evidence>
<reference evidence="8 9" key="1">
    <citation type="submission" date="2018-03" db="EMBL/GenBank/DDBJ databases">
        <title>Genomic Encyclopedia of Type Strains, Phase III (KMG-III): the genomes of soil and plant-associated and newly described type strains.</title>
        <authorList>
            <person name="Whitman W."/>
        </authorList>
    </citation>
    <scope>NUCLEOTIDE SEQUENCE [LARGE SCALE GENOMIC DNA]</scope>
    <source>
        <strain evidence="8 9">CGMCC 1.9313</strain>
    </source>
</reference>